<evidence type="ECO:0000313" key="2">
    <source>
        <dbReference type="EMBL" id="CCA72178.1"/>
    </source>
</evidence>
<name>G4TLI5_SERID</name>
<dbReference type="PROSITE" id="PS50097">
    <property type="entry name" value="BTB"/>
    <property type="match status" value="1"/>
</dbReference>
<dbReference type="Pfam" id="PF00651">
    <property type="entry name" value="BTB"/>
    <property type="match status" value="1"/>
</dbReference>
<dbReference type="OrthoDB" id="3357985at2759"/>
<dbReference type="Proteomes" id="UP000007148">
    <property type="component" value="Unassembled WGS sequence"/>
</dbReference>
<keyword evidence="3" id="KW-1185">Reference proteome</keyword>
<evidence type="ECO:0000259" key="1">
    <source>
        <dbReference type="PROSITE" id="PS50097"/>
    </source>
</evidence>
<sequence length="288" mass="33123">MSDAQVSPLFPAGSGDIRLISTDGTIFYVHRLILRLASPFFETMFEIGSEGTPQSNHLPLRVEADAKTLTCLLHYLYPTPCRPRITDLGQLTATLRTAKRYEMEGVIEQLRSVLTERYLEEDELIVPLYIRYPLPVLLIADAFGFISEKRLALRECLEGDLTEHLKTVISSDIPARIMIGLLELRKERLEWFRSKLNAWSPPLVEPCCSQKFLEHRQKIETKVYHCLEFQPFVDELTKGLRCDNQKVTTSSFIKGHLIAVPFDAIVQRWEREWVVLRKSIPKVPPIMA</sequence>
<dbReference type="InterPro" id="IPR000210">
    <property type="entry name" value="BTB/POZ_dom"/>
</dbReference>
<dbReference type="InterPro" id="IPR011333">
    <property type="entry name" value="SKP1/BTB/POZ_sf"/>
</dbReference>
<dbReference type="EMBL" id="CAFZ01000151">
    <property type="protein sequence ID" value="CCA72178.1"/>
    <property type="molecule type" value="Genomic_DNA"/>
</dbReference>
<gene>
    <name evidence="2" type="ORF">PIIN_06113</name>
</gene>
<dbReference type="SUPFAM" id="SSF54695">
    <property type="entry name" value="POZ domain"/>
    <property type="match status" value="1"/>
</dbReference>
<proteinExistence type="predicted"/>
<dbReference type="STRING" id="1109443.G4TLI5"/>
<organism evidence="2 3">
    <name type="scientific">Serendipita indica (strain DSM 11827)</name>
    <name type="common">Root endophyte fungus</name>
    <name type="synonym">Piriformospora indica</name>
    <dbReference type="NCBI Taxonomy" id="1109443"/>
    <lineage>
        <taxon>Eukaryota</taxon>
        <taxon>Fungi</taxon>
        <taxon>Dikarya</taxon>
        <taxon>Basidiomycota</taxon>
        <taxon>Agaricomycotina</taxon>
        <taxon>Agaricomycetes</taxon>
        <taxon>Sebacinales</taxon>
        <taxon>Serendipitaceae</taxon>
        <taxon>Serendipita</taxon>
    </lineage>
</organism>
<accession>G4TLI5</accession>
<dbReference type="CDD" id="cd18186">
    <property type="entry name" value="BTB_POZ_ZBTB_KLHL-like"/>
    <property type="match status" value="1"/>
</dbReference>
<dbReference type="InParanoid" id="G4TLI5"/>
<protein>
    <recommendedName>
        <fullName evidence="1">BTB domain-containing protein</fullName>
    </recommendedName>
</protein>
<dbReference type="Gene3D" id="3.30.710.10">
    <property type="entry name" value="Potassium Channel Kv1.1, Chain A"/>
    <property type="match status" value="1"/>
</dbReference>
<dbReference type="AlphaFoldDB" id="G4TLI5"/>
<dbReference type="HOGENOM" id="CLU_079122_1_0_1"/>
<dbReference type="SMART" id="SM00225">
    <property type="entry name" value="BTB"/>
    <property type="match status" value="1"/>
</dbReference>
<evidence type="ECO:0000313" key="3">
    <source>
        <dbReference type="Proteomes" id="UP000007148"/>
    </source>
</evidence>
<comment type="caution">
    <text evidence="2">The sequence shown here is derived from an EMBL/GenBank/DDBJ whole genome shotgun (WGS) entry which is preliminary data.</text>
</comment>
<reference evidence="2 3" key="1">
    <citation type="journal article" date="2011" name="PLoS Pathog.">
        <title>Endophytic Life Strategies Decoded by Genome and Transcriptome Analyses of the Mutualistic Root Symbiont Piriformospora indica.</title>
        <authorList>
            <person name="Zuccaro A."/>
            <person name="Lahrmann U."/>
            <person name="Guldener U."/>
            <person name="Langen G."/>
            <person name="Pfiffi S."/>
            <person name="Biedenkopf D."/>
            <person name="Wong P."/>
            <person name="Samans B."/>
            <person name="Grimm C."/>
            <person name="Basiewicz M."/>
            <person name="Murat C."/>
            <person name="Martin F."/>
            <person name="Kogel K.H."/>
        </authorList>
    </citation>
    <scope>NUCLEOTIDE SEQUENCE [LARGE SCALE GENOMIC DNA]</scope>
    <source>
        <strain evidence="2 3">DSM 11827</strain>
    </source>
</reference>
<feature type="domain" description="BTB" evidence="1">
    <location>
        <begin position="15"/>
        <end position="77"/>
    </location>
</feature>